<comment type="caution">
    <text evidence="3">The sequence shown here is derived from an EMBL/GenBank/DDBJ whole genome shotgun (WGS) entry which is preliminary data.</text>
</comment>
<feature type="compositionally biased region" description="Low complexity" evidence="1">
    <location>
        <begin position="337"/>
        <end position="351"/>
    </location>
</feature>
<sequence length="477" mass="51929">MITEYAAAQWDLELDDLFPTIGHRFGRVELRRRMRDYVRGLLAPVARKNSWQLAEQAGHPTPDGLQHLLAGSRWEPDDIRDDLQEYVAGRLGEADGILIIDDTGFIKKGTTSAGVQRQYSGTAGRTENCQIGVFAAYASACGRALVDRELYLPKSWTEDRERCRTARVPDEREFATKGELARHMVLRTVASPLPIAWVTADSAYGQDNRFRRLLEQSGVGYVLAVPKSQFSVGCSRIEVLFAQAPDEAWEKISCGDGAKGPRVYHWAAVRLPAVAEFDYQGGSLTGCGGHWPGAASASPTRSPTTSHTHPFRSPSRSWCGSLGHAGRSRNASRPRRTNAAWTSTKSAATWAGIGTSLRPCSRTPSWPPQHAGLGKKGRNRWDSRGHRTHSGGGSATPGSLSCPAPAPERTPRTTPCAELVELAPPTPSSRPPLSLPAALSHDRGAVSVRPPPHDRSPATLQPPSETRRSDSKVLLEY</sequence>
<feature type="compositionally biased region" description="Basic residues" evidence="1">
    <location>
        <begin position="326"/>
        <end position="336"/>
    </location>
</feature>
<name>A0A917ZYJ9_9ACTN</name>
<feature type="region of interest" description="Disordered" evidence="1">
    <location>
        <begin position="293"/>
        <end position="477"/>
    </location>
</feature>
<dbReference type="Pfam" id="PF13546">
    <property type="entry name" value="DDE_5"/>
    <property type="match status" value="1"/>
</dbReference>
<evidence type="ECO:0000313" key="4">
    <source>
        <dbReference type="Proteomes" id="UP000641932"/>
    </source>
</evidence>
<dbReference type="InterPro" id="IPR012337">
    <property type="entry name" value="RNaseH-like_sf"/>
</dbReference>
<proteinExistence type="predicted"/>
<dbReference type="Proteomes" id="UP000641932">
    <property type="component" value="Unassembled WGS sequence"/>
</dbReference>
<dbReference type="PANTHER" id="PTHR33627:SF1">
    <property type="entry name" value="TRANSPOSASE"/>
    <property type="match status" value="1"/>
</dbReference>
<gene>
    <name evidence="3" type="ORF">GCM10012280_71370</name>
</gene>
<evidence type="ECO:0000259" key="2">
    <source>
        <dbReference type="Pfam" id="PF13546"/>
    </source>
</evidence>
<feature type="compositionally biased region" description="Pro residues" evidence="1">
    <location>
        <begin position="424"/>
        <end position="434"/>
    </location>
</feature>
<feature type="domain" description="Transposase IS701-like DDE" evidence="2">
    <location>
        <begin position="25"/>
        <end position="229"/>
    </location>
</feature>
<dbReference type="AlphaFoldDB" id="A0A917ZYJ9"/>
<feature type="compositionally biased region" description="Basic and acidic residues" evidence="1">
    <location>
        <begin position="465"/>
        <end position="477"/>
    </location>
</feature>
<dbReference type="SUPFAM" id="SSF53098">
    <property type="entry name" value="Ribonuclease H-like"/>
    <property type="match status" value="1"/>
</dbReference>
<protein>
    <recommendedName>
        <fullName evidence="2">Transposase IS701-like DDE domain-containing protein</fullName>
    </recommendedName>
</protein>
<keyword evidence="4" id="KW-1185">Reference proteome</keyword>
<dbReference type="InterPro" id="IPR038721">
    <property type="entry name" value="IS701-like_DDE_dom"/>
</dbReference>
<reference evidence="3" key="1">
    <citation type="journal article" date="2014" name="Int. J. Syst. Evol. Microbiol.">
        <title>Complete genome sequence of Corynebacterium casei LMG S-19264T (=DSM 44701T), isolated from a smear-ripened cheese.</title>
        <authorList>
            <consortium name="US DOE Joint Genome Institute (JGI-PGF)"/>
            <person name="Walter F."/>
            <person name="Albersmeier A."/>
            <person name="Kalinowski J."/>
            <person name="Ruckert C."/>
        </authorList>
    </citation>
    <scope>NUCLEOTIDE SEQUENCE</scope>
    <source>
        <strain evidence="3">CGMCC 4.7201</strain>
    </source>
</reference>
<organism evidence="3 4">
    <name type="scientific">Wenjunlia tyrosinilytica</name>
    <dbReference type="NCBI Taxonomy" id="1544741"/>
    <lineage>
        <taxon>Bacteria</taxon>
        <taxon>Bacillati</taxon>
        <taxon>Actinomycetota</taxon>
        <taxon>Actinomycetes</taxon>
        <taxon>Kitasatosporales</taxon>
        <taxon>Streptomycetaceae</taxon>
        <taxon>Wenjunlia</taxon>
    </lineage>
</organism>
<dbReference type="NCBIfam" id="NF033540">
    <property type="entry name" value="transpos_IS701"/>
    <property type="match status" value="1"/>
</dbReference>
<feature type="compositionally biased region" description="Low complexity" evidence="1">
    <location>
        <begin position="293"/>
        <end position="308"/>
    </location>
</feature>
<accession>A0A917ZYJ9</accession>
<dbReference type="EMBL" id="BMMS01000085">
    <property type="protein sequence ID" value="GGP01131.1"/>
    <property type="molecule type" value="Genomic_DNA"/>
</dbReference>
<evidence type="ECO:0000256" key="1">
    <source>
        <dbReference type="SAM" id="MobiDB-lite"/>
    </source>
</evidence>
<dbReference type="PANTHER" id="PTHR33627">
    <property type="entry name" value="TRANSPOSASE"/>
    <property type="match status" value="1"/>
</dbReference>
<reference evidence="3" key="2">
    <citation type="submission" date="2020-09" db="EMBL/GenBank/DDBJ databases">
        <authorList>
            <person name="Sun Q."/>
            <person name="Zhou Y."/>
        </authorList>
    </citation>
    <scope>NUCLEOTIDE SEQUENCE</scope>
    <source>
        <strain evidence="3">CGMCC 4.7201</strain>
    </source>
</reference>
<dbReference type="InterPro" id="IPR039365">
    <property type="entry name" value="IS701-like"/>
</dbReference>
<evidence type="ECO:0000313" key="3">
    <source>
        <dbReference type="EMBL" id="GGP01131.1"/>
    </source>
</evidence>